<evidence type="ECO:0000313" key="2">
    <source>
        <dbReference type="EMBL" id="CAI9609841.1"/>
    </source>
</evidence>
<comment type="caution">
    <text evidence="2">The sequence shown here is derived from an EMBL/GenBank/DDBJ whole genome shotgun (WGS) entry which is preliminary data.</text>
</comment>
<dbReference type="EMBL" id="CATNWA010018846">
    <property type="protein sequence ID" value="CAI9609841.1"/>
    <property type="molecule type" value="Genomic_DNA"/>
</dbReference>
<evidence type="ECO:0000256" key="1">
    <source>
        <dbReference type="SAM" id="MobiDB-lite"/>
    </source>
</evidence>
<feature type="compositionally biased region" description="Basic and acidic residues" evidence="1">
    <location>
        <begin position="1"/>
        <end position="13"/>
    </location>
</feature>
<feature type="non-terminal residue" evidence="2">
    <location>
        <position position="115"/>
    </location>
</feature>
<gene>
    <name evidence="2" type="ORF">SPARVUS_LOCUS14321467</name>
</gene>
<sequence length="115" mass="13165">MTGAEKRRERRPEGPALLGKKQKGLRIHQALTSDPIDMDTLQDVAVSDGGLLSQEIRRKVWPKLLNINIFCLPPKPGSALRANHRDYNRWRWTYGVRSGGFQKVCCRRWSFCGVC</sequence>
<protein>
    <submittedName>
        <fullName evidence="2">Uncharacterized protein</fullName>
    </submittedName>
</protein>
<evidence type="ECO:0000313" key="3">
    <source>
        <dbReference type="Proteomes" id="UP001162483"/>
    </source>
</evidence>
<dbReference type="Proteomes" id="UP001162483">
    <property type="component" value="Unassembled WGS sequence"/>
</dbReference>
<keyword evidence="3" id="KW-1185">Reference proteome</keyword>
<name>A0ABN9GQJ1_9NEOB</name>
<proteinExistence type="predicted"/>
<accession>A0ABN9GQJ1</accession>
<dbReference type="Gene3D" id="1.10.8.1310">
    <property type="match status" value="1"/>
</dbReference>
<organism evidence="2 3">
    <name type="scientific">Staurois parvus</name>
    <dbReference type="NCBI Taxonomy" id="386267"/>
    <lineage>
        <taxon>Eukaryota</taxon>
        <taxon>Metazoa</taxon>
        <taxon>Chordata</taxon>
        <taxon>Craniata</taxon>
        <taxon>Vertebrata</taxon>
        <taxon>Euteleostomi</taxon>
        <taxon>Amphibia</taxon>
        <taxon>Batrachia</taxon>
        <taxon>Anura</taxon>
        <taxon>Neobatrachia</taxon>
        <taxon>Ranoidea</taxon>
        <taxon>Ranidae</taxon>
        <taxon>Staurois</taxon>
    </lineage>
</organism>
<reference evidence="2" key="1">
    <citation type="submission" date="2023-05" db="EMBL/GenBank/DDBJ databases">
        <authorList>
            <person name="Stuckert A."/>
        </authorList>
    </citation>
    <scope>NUCLEOTIDE SEQUENCE</scope>
</reference>
<feature type="region of interest" description="Disordered" evidence="1">
    <location>
        <begin position="1"/>
        <end position="23"/>
    </location>
</feature>